<protein>
    <submittedName>
        <fullName evidence="1">Uncharacterized protein</fullName>
    </submittedName>
</protein>
<accession>A0ABP7D6P2</accession>
<name>A0ABP7D6P2_9MICO</name>
<gene>
    <name evidence="1" type="ORF">GCM10022399_15770</name>
</gene>
<evidence type="ECO:0000313" key="1">
    <source>
        <dbReference type="EMBL" id="GAA3700171.1"/>
    </source>
</evidence>
<sequence length="152" mass="15529">MRTNRVLGGVVAVIVALATLSAVIATRGNAPAVTPGGPVAAVKSYLSAVADGRTDEAARWLDPSGPCGPQDFAYAVFVPGEGAPGVRVDLVGSSTAGPTATVEVETRIGDSGFDPFGTSGFSERHSFSLRTVDGAWRLTGTPWPLDHCFKGG</sequence>
<dbReference type="RefSeq" id="WP_344944016.1">
    <property type="nucleotide sequence ID" value="NZ_BAABDC010000002.1"/>
</dbReference>
<organism evidence="1 2">
    <name type="scientific">Terrabacter ginsenosidimutans</name>
    <dbReference type="NCBI Taxonomy" id="490575"/>
    <lineage>
        <taxon>Bacteria</taxon>
        <taxon>Bacillati</taxon>
        <taxon>Actinomycetota</taxon>
        <taxon>Actinomycetes</taxon>
        <taxon>Micrococcales</taxon>
        <taxon>Intrasporangiaceae</taxon>
        <taxon>Terrabacter</taxon>
    </lineage>
</organism>
<reference evidence="2" key="1">
    <citation type="journal article" date="2019" name="Int. J. Syst. Evol. Microbiol.">
        <title>The Global Catalogue of Microorganisms (GCM) 10K type strain sequencing project: providing services to taxonomists for standard genome sequencing and annotation.</title>
        <authorList>
            <consortium name="The Broad Institute Genomics Platform"/>
            <consortium name="The Broad Institute Genome Sequencing Center for Infectious Disease"/>
            <person name="Wu L."/>
            <person name="Ma J."/>
        </authorList>
    </citation>
    <scope>NUCLEOTIDE SEQUENCE [LARGE SCALE GENOMIC DNA]</scope>
    <source>
        <strain evidence="2">JCM 17125</strain>
    </source>
</reference>
<dbReference type="EMBL" id="BAABDC010000002">
    <property type="protein sequence ID" value="GAA3700171.1"/>
    <property type="molecule type" value="Genomic_DNA"/>
</dbReference>
<dbReference type="Proteomes" id="UP001501468">
    <property type="component" value="Unassembled WGS sequence"/>
</dbReference>
<comment type="caution">
    <text evidence="1">The sequence shown here is derived from an EMBL/GenBank/DDBJ whole genome shotgun (WGS) entry which is preliminary data.</text>
</comment>
<proteinExistence type="predicted"/>
<evidence type="ECO:0000313" key="2">
    <source>
        <dbReference type="Proteomes" id="UP001501468"/>
    </source>
</evidence>
<keyword evidence="2" id="KW-1185">Reference proteome</keyword>